<dbReference type="OrthoDB" id="5349841at2"/>
<protein>
    <submittedName>
        <fullName evidence="7">Amino acid adenylation domain-containing protein</fullName>
    </submittedName>
</protein>
<dbReference type="SUPFAM" id="SSF52777">
    <property type="entry name" value="CoA-dependent acyltransferases"/>
    <property type="match status" value="8"/>
</dbReference>
<feature type="domain" description="Carrier" evidence="6">
    <location>
        <begin position="1032"/>
        <end position="1106"/>
    </location>
</feature>
<dbReference type="Gene3D" id="3.30.300.30">
    <property type="match status" value="2"/>
</dbReference>
<dbReference type="Pfam" id="PF00501">
    <property type="entry name" value="AMP-binding"/>
    <property type="match status" value="2"/>
</dbReference>
<evidence type="ECO:0000313" key="7">
    <source>
        <dbReference type="EMBL" id="RKG92068.1"/>
    </source>
</evidence>
<dbReference type="InterPro" id="IPR045851">
    <property type="entry name" value="AMP-bd_C_sf"/>
</dbReference>
<dbReference type="PROSITE" id="PS00455">
    <property type="entry name" value="AMP_BINDING"/>
    <property type="match status" value="1"/>
</dbReference>
<dbReference type="PANTHER" id="PTHR45398:SF1">
    <property type="entry name" value="ENZYME, PUTATIVE (JCVI)-RELATED"/>
    <property type="match status" value="1"/>
</dbReference>
<dbReference type="CDD" id="cd19531">
    <property type="entry name" value="LCL_NRPS-like"/>
    <property type="match status" value="1"/>
</dbReference>
<accession>A0A3A8JAJ0</accession>
<dbReference type="SUPFAM" id="SSF56801">
    <property type="entry name" value="Acetyl-CoA synthetase-like"/>
    <property type="match status" value="2"/>
</dbReference>
<evidence type="ECO:0000256" key="3">
    <source>
        <dbReference type="ARBA" id="ARBA00022450"/>
    </source>
</evidence>
<evidence type="ECO:0000313" key="8">
    <source>
        <dbReference type="Proteomes" id="UP000268094"/>
    </source>
</evidence>
<dbReference type="GO" id="GO:0043041">
    <property type="term" value="P:amino acid activation for nonribosomal peptide biosynthetic process"/>
    <property type="evidence" value="ECO:0007669"/>
    <property type="project" value="UniProtKB-ARBA"/>
</dbReference>
<dbReference type="GO" id="GO:0003824">
    <property type="term" value="F:catalytic activity"/>
    <property type="evidence" value="ECO:0007669"/>
    <property type="project" value="InterPro"/>
</dbReference>
<dbReference type="Pfam" id="PF13193">
    <property type="entry name" value="AMP-binding_C"/>
    <property type="match status" value="2"/>
</dbReference>
<dbReference type="InterPro" id="IPR009081">
    <property type="entry name" value="PP-bd_ACP"/>
</dbReference>
<dbReference type="NCBIfam" id="TIGR01733">
    <property type="entry name" value="AA-adenyl-dom"/>
    <property type="match status" value="2"/>
</dbReference>
<dbReference type="InterPro" id="IPR023213">
    <property type="entry name" value="CAT-like_dom_sf"/>
</dbReference>
<dbReference type="Gene3D" id="1.10.10.1830">
    <property type="entry name" value="Non-ribosomal peptide synthase, adenylation domain"/>
    <property type="match status" value="1"/>
</dbReference>
<evidence type="ECO:0000256" key="5">
    <source>
        <dbReference type="SAM" id="MobiDB-lite"/>
    </source>
</evidence>
<dbReference type="InterPro" id="IPR036736">
    <property type="entry name" value="ACP-like_sf"/>
</dbReference>
<dbReference type="InterPro" id="IPR001242">
    <property type="entry name" value="Condensation_dom"/>
</dbReference>
<name>A0A3A8JAJ0_9BACT</name>
<dbReference type="GO" id="GO:0044550">
    <property type="term" value="P:secondary metabolite biosynthetic process"/>
    <property type="evidence" value="ECO:0007669"/>
    <property type="project" value="UniProtKB-ARBA"/>
</dbReference>
<dbReference type="EMBL" id="RAVZ01000033">
    <property type="protein sequence ID" value="RKG92068.1"/>
    <property type="molecule type" value="Genomic_DNA"/>
</dbReference>
<dbReference type="SUPFAM" id="SSF47336">
    <property type="entry name" value="ACP-like"/>
    <property type="match status" value="2"/>
</dbReference>
<dbReference type="FunFam" id="3.40.50.980:FF:000001">
    <property type="entry name" value="Non-ribosomal peptide synthetase"/>
    <property type="match status" value="2"/>
</dbReference>
<organism evidence="7 8">
    <name type="scientific">Corallococcus terminator</name>
    <dbReference type="NCBI Taxonomy" id="2316733"/>
    <lineage>
        <taxon>Bacteria</taxon>
        <taxon>Pseudomonadati</taxon>
        <taxon>Myxococcota</taxon>
        <taxon>Myxococcia</taxon>
        <taxon>Myxococcales</taxon>
        <taxon>Cystobacterineae</taxon>
        <taxon>Myxococcaceae</taxon>
        <taxon>Corallococcus</taxon>
    </lineage>
</organism>
<dbReference type="PROSITE" id="PS50075">
    <property type="entry name" value="CARRIER"/>
    <property type="match status" value="2"/>
</dbReference>
<feature type="domain" description="Carrier" evidence="6">
    <location>
        <begin position="2556"/>
        <end position="2630"/>
    </location>
</feature>
<comment type="similarity">
    <text evidence="2">Belongs to the ATP-dependent AMP-binding enzyme family.</text>
</comment>
<dbReference type="Gene3D" id="2.30.38.10">
    <property type="entry name" value="Luciferase, Domain 3"/>
    <property type="match status" value="2"/>
</dbReference>
<dbReference type="InterPro" id="IPR025110">
    <property type="entry name" value="AMP-bd_C"/>
</dbReference>
<reference evidence="8" key="1">
    <citation type="submission" date="2018-09" db="EMBL/GenBank/DDBJ databases">
        <authorList>
            <person name="Livingstone P.G."/>
            <person name="Whitworth D.E."/>
        </authorList>
    </citation>
    <scope>NUCLEOTIDE SEQUENCE [LARGE SCALE GENOMIC DNA]</scope>
    <source>
        <strain evidence="8">CA054A</strain>
    </source>
</reference>
<evidence type="ECO:0000256" key="1">
    <source>
        <dbReference type="ARBA" id="ARBA00001957"/>
    </source>
</evidence>
<sequence length="3110" mass="344056">MTPSRLLRDLSGQGVELWAEGDKLRYRAPNNVLTPAILADLKHHKAGLLELLRERAAPVRRHPLSQGQRALWYLYQVAPDSPAYNVAFAGRLRSEVEVPTLRESLQALVDRHATLRTTFPLSEGQPVQHVHAKREAHLELVDASGWSQEQLSARVSASYRRPFDLEQGPLMRVELFTLSPREHVLLMSLHHIVIDFWSLMVLVDELGALYQARKQGTRAELAPLTRAYSDYVDWQAELLAGPEGERLERYWKEQLSGALPALNLPVDRPRPPVQTYRGASHGFRLGPSLTRDIKALARSESATVYTVLLAAFQVLLHRYTDQQDILVGSLMAGRGQSEFAEVTGYFVNPVVLRADLSGDPTFSDFLAQVRQRVLGAMRHEDYPFPLLVERLQPNRDASLSPVFQVLFALHKPPRLEPLMELWAPAGGHASLEWAGLQLEPLAMGQQEGQFDLTLEMMETQDGLGGFFKYNTDLFDAATLRRMEEHYVALLRGVLEQPRRPISRLPLLSEDEAARLLRTWNDTRADFPTGQRIHELFEAQAARTPEAEALVDGGRRLDYRELNARANRLARHLRSLGVGPEVRVGVCVERSLELVLGLLAILKAGGTYVPLDPAYPEERLRFMIGDARTPVLLTQRKLLERLPSQTATCVCVGPDEVPGADQDDTNLGDTSRAENLAYVLYTSGSTGTPKGVSITHHSAVTLLHWARTVFTPEEYAGVLASTSICFDLSVFELFVPLSWGGKVLMAENALHLPTLEAAAEVTLINTVPSAINELLKVGRLPPSVLTVNLAGEPFSSELVRRIHRGGSVRRVYNLYGPSEDTTYSTFALLDGASQRAPTIGRPIANTQVYLLDRHLQPVPTGVAGELYLGGEGLARGYFERPALSAERFVPNPFGASPGSRLYRTGDFARHLPDGNLEFLGRQDKQVKIRGFRIELGEIEEALLAHPTLLEAVVVARNEPLGRRLVAYVVPREGQTPVPAELRRFLKERLPDHMVPATFMTLARLPLNPNGKVDARALPVPTRASDDAHAPREAPRTDAELRLAPIWSEVLRLERVSRHDNFFELGGDSILGILVVTRARRAGLQLTPQHISQHQTLAELAAVAVSTLPTAVAEQSAVTGEVPLTPIQHWYFELEPVEPHHFNQSLLLKTPPGLKQEGLARVLEHLLGHHDALRLRFTRMGTGWSQRLAAPGEPVALHRLDLGALAEDARTHAMEAAANEAQASLDLRQGPLLRAVLFDRGEGAPGRLLLAVHHLAVDAVSWRILLEDLETLFTQLGRGEALQLPPKTTSFKEWAVRLEDHARSPELARERDFWAAPRGPVPTLRPEPRTPAEANTLGASATVHVSLGAEETRALLRDVPAAHGTRINDVLLSALARSFHQAANVSPLLVALEGHGREPMGEGVDLSRTVGWFTSVFPVLLEQGRSADPVEALHAVKAQLQAIPRRGIGHGLLRFLGPDETRRQFAQGPEPELSFNYLGQLDQLLPGDAVFSVADEPKGREHGPLNRRRYLLDLVAAVRQGQLQVEWIYAPSVHSKATIERLAQAFLTALRDILRGERPVRNPETASGDFPAAALTSAELQTLRSRLQAAGTEPGDIEDIYALAPMQQGLLFHSLYAPETGIYFEQLTLRFRDGLNAGAFQRAWTQAVEDNPLLRTSFHWDALAHPVQVVHSRVELPWRELDWRGLSESERQGRMASLLEEDRQRGFALDRAPLMRCTLIRVGDEACEFLCSHHHLLMDGWSLSLLLRQVLTAYHAARQGQPTPANAVPAFRAYIDWLHRQDLPAAERYWRQTLAGFTAPTPLPSAEPARADIRRGARASHVLRLPGSRLEALAREHRLTPNTLVQGAWALMLSRYGSTQDVVWGATVSGRPAELPRIEDMVGLFINTLPLRAHVAPDAQLVPWLQDLQARLQQGSQYAYAPLAEIQRWSEVPQGTSLFESMVVFENYPMDGAVADLEILNLHDLERAHYPLALVVLPGAPLNARLSYDPTRLGVATISRMAASFETLLAALLAHPHQRVGELPAMAESERRLVVEEWNQTWTDFPRQQPIHRLVEAQVARTPEAVAVEYGERRWTYRELNGRANQLAHHLRALGVGPESMVALCVERSPEMLVAMLGILKAGGVYVPLDPSYPAERIAFMIADTRAPVLLTEERHAASLPNTGARRVRLDSDWEQVARESSENPSWDVDPEQLAYAIYTSGSTGQPKGVMVTHRAVNRLVLGARYVKLEPTDRIAQASNASFDAATFEIWGALLHGAAVVGVGRDVTLSPPEFATFLEARRISVLFLTTALFNQVIREAPRAFRLLRYVLFGGEQVNPRWVREALEQSAPGELQHVYGPTESTTFATSWRVDRVPPGATNLPIGGPISNTRAHVLDAQLQPVPIGVPGELYLGGEGLARGYLHHPEHTATRFTPDPFAKEPGGRLYRTGDRVRLSPDGAIEFLGRGDHQVKLRGFRIELGEIEATLLRHPSVREAVALVREDVPDNRRLVAYAVPHAGQVLDLADLGQFLQERLPAYMVPSALVDLPALPLTPNGKTDSRALPAPQAPSEQAGTFVAPRTRNEETLATIWAETLKLERVGVQDNFFELGGDSILSMRIVARATQAGLRLLVRDIFEHPVIEELAAVATPLHAAPEEAEASGAVPLTPIQRWFFELDLPSPHHFNQSCLLEAAGRVEVELLSGALQHLLRQHEALRLRFTRSPSGWQQHVAPPEEAVPLELLEARGGDEQAVHEAAGRLQASLSLAEGPLLRAALIRVGGTPPDRLLLVAHHLVVDSVSWQILLEDLDTAYRQLQRGEPVRLPARTTSFPHWARRLEKDGPVRVAGSAPHWLGLAGTALVPLPVDVSQEAAQDTLGTMATVSTWLTPEETHALLREAPRAYNNRINELLLAALARSFFQWTGHARVLVDLEGHGREELFDGLDLSRTVGWFTSTFPVLLEQGGLSSQGQALRQVKEALRSIPDAGIGYGVLRFLGEGVLREHLRALPRPQVSFNYLGQQARTQEDSAAFRASPATLGLEHDPNGRRPHLLSIIAVVTEGRLRVDWLYGSRVHHRSTIEARARDYLEALRGLIAHCRSPDAGGYSASDFPDANLSQSQLDLILDELEQDSTED</sequence>
<evidence type="ECO:0000256" key="2">
    <source>
        <dbReference type="ARBA" id="ARBA00006432"/>
    </source>
</evidence>
<dbReference type="InterPro" id="IPR006162">
    <property type="entry name" value="Ppantetheine_attach_site"/>
</dbReference>
<dbReference type="Proteomes" id="UP000268094">
    <property type="component" value="Unassembled WGS sequence"/>
</dbReference>
<keyword evidence="8" id="KW-1185">Reference proteome</keyword>
<dbReference type="PROSITE" id="PS00012">
    <property type="entry name" value="PHOSPHOPANTETHEINE"/>
    <property type="match status" value="2"/>
</dbReference>
<keyword evidence="4" id="KW-0597">Phosphoprotein</keyword>
<dbReference type="InterPro" id="IPR010071">
    <property type="entry name" value="AA_adenyl_dom"/>
</dbReference>
<comment type="caution">
    <text evidence="7">The sequence shown here is derived from an EMBL/GenBank/DDBJ whole genome shotgun (WGS) entry which is preliminary data.</text>
</comment>
<dbReference type="InterPro" id="IPR020845">
    <property type="entry name" value="AMP-binding_CS"/>
</dbReference>
<evidence type="ECO:0000256" key="4">
    <source>
        <dbReference type="ARBA" id="ARBA00022553"/>
    </source>
</evidence>
<dbReference type="GO" id="GO:0031177">
    <property type="term" value="F:phosphopantetheine binding"/>
    <property type="evidence" value="ECO:0007669"/>
    <property type="project" value="InterPro"/>
</dbReference>
<proteinExistence type="inferred from homology"/>
<dbReference type="Gene3D" id="3.30.559.10">
    <property type="entry name" value="Chloramphenicol acetyltransferase-like domain"/>
    <property type="match status" value="4"/>
</dbReference>
<dbReference type="Gene3D" id="3.30.559.30">
    <property type="entry name" value="Nonribosomal peptide synthetase, condensation domain"/>
    <property type="match status" value="4"/>
</dbReference>
<dbReference type="InterPro" id="IPR010060">
    <property type="entry name" value="NRPS_synth"/>
</dbReference>
<feature type="region of interest" description="Disordered" evidence="5">
    <location>
        <begin position="2533"/>
        <end position="2553"/>
    </location>
</feature>
<dbReference type="Pfam" id="PF00668">
    <property type="entry name" value="Condensation"/>
    <property type="match status" value="4"/>
</dbReference>
<comment type="cofactor">
    <cofactor evidence="1">
        <name>pantetheine 4'-phosphate</name>
        <dbReference type="ChEBI" id="CHEBI:47942"/>
    </cofactor>
</comment>
<dbReference type="CDD" id="cd19543">
    <property type="entry name" value="DCL_NRPS"/>
    <property type="match status" value="1"/>
</dbReference>
<dbReference type="FunFam" id="1.10.1200.10:FF:000005">
    <property type="entry name" value="Nonribosomal peptide synthetase 1"/>
    <property type="match status" value="2"/>
</dbReference>
<dbReference type="CDD" id="cd19534">
    <property type="entry name" value="E_NRPS"/>
    <property type="match status" value="2"/>
</dbReference>
<keyword evidence="3" id="KW-0596">Phosphopantetheine</keyword>
<dbReference type="SMART" id="SM00823">
    <property type="entry name" value="PKS_PP"/>
    <property type="match status" value="2"/>
</dbReference>
<dbReference type="InterPro" id="IPR044894">
    <property type="entry name" value="TubC_N_sf"/>
</dbReference>
<dbReference type="Gene3D" id="1.10.1200.10">
    <property type="entry name" value="ACP-like"/>
    <property type="match status" value="2"/>
</dbReference>
<dbReference type="NCBIfam" id="TIGR01720">
    <property type="entry name" value="NRPS-para261"/>
    <property type="match status" value="2"/>
</dbReference>
<dbReference type="InterPro" id="IPR020806">
    <property type="entry name" value="PKS_PP-bd"/>
</dbReference>
<dbReference type="CDD" id="cd12115">
    <property type="entry name" value="A_NRPS_Sfm_like"/>
    <property type="match status" value="1"/>
</dbReference>
<dbReference type="FunFam" id="3.40.50.12780:FF:000012">
    <property type="entry name" value="Non-ribosomal peptide synthetase"/>
    <property type="match status" value="2"/>
</dbReference>
<evidence type="ECO:0000259" key="6">
    <source>
        <dbReference type="PROSITE" id="PS50075"/>
    </source>
</evidence>
<dbReference type="InterPro" id="IPR000873">
    <property type="entry name" value="AMP-dep_synth/lig_dom"/>
</dbReference>
<gene>
    <name evidence="7" type="ORF">D7V88_07630</name>
</gene>
<dbReference type="InterPro" id="IPR041464">
    <property type="entry name" value="TubC_N"/>
</dbReference>
<dbReference type="CDD" id="cd12117">
    <property type="entry name" value="A_NRPS_Srf_like"/>
    <property type="match status" value="1"/>
</dbReference>
<dbReference type="FunFam" id="2.30.38.10:FF:000001">
    <property type="entry name" value="Non-ribosomal peptide synthetase PvdI"/>
    <property type="match status" value="2"/>
</dbReference>
<dbReference type="Pfam" id="PF00550">
    <property type="entry name" value="PP-binding"/>
    <property type="match status" value="2"/>
</dbReference>
<dbReference type="PANTHER" id="PTHR45398">
    <property type="match status" value="1"/>
</dbReference>
<dbReference type="RefSeq" id="WP_120539939.1">
    <property type="nucleotide sequence ID" value="NZ_RAVZ01000033.1"/>
</dbReference>
<dbReference type="Pfam" id="PF18563">
    <property type="entry name" value="TubC_N"/>
    <property type="match status" value="1"/>
</dbReference>
<dbReference type="Gene3D" id="3.40.50.980">
    <property type="match status" value="4"/>
</dbReference>
<dbReference type="FunFam" id="3.30.300.30:FF:000010">
    <property type="entry name" value="Enterobactin synthetase component F"/>
    <property type="match status" value="2"/>
</dbReference>